<keyword evidence="5" id="KW-1185">Reference proteome</keyword>
<dbReference type="RefSeq" id="WP_070531121.1">
    <property type="nucleotide sequence ID" value="NZ_PKHR02000002.1"/>
</dbReference>
<dbReference type="InterPro" id="IPR007693">
    <property type="entry name" value="DNA_helicase_DnaB-like_N"/>
</dbReference>
<organism evidence="4 5">
    <name type="scientific">Corynebacterium hesseae</name>
    <dbReference type="NCBI Taxonomy" id="2913502"/>
    <lineage>
        <taxon>Bacteria</taxon>
        <taxon>Bacillati</taxon>
        <taxon>Actinomycetota</taxon>
        <taxon>Actinomycetes</taxon>
        <taxon>Mycobacteriales</taxon>
        <taxon>Corynebacteriaceae</taxon>
        <taxon>Corynebacterium</taxon>
    </lineage>
</organism>
<dbReference type="Pfam" id="PF00772">
    <property type="entry name" value="DnaB"/>
    <property type="match status" value="1"/>
</dbReference>
<evidence type="ECO:0000256" key="2">
    <source>
        <dbReference type="ARBA" id="ARBA00023125"/>
    </source>
</evidence>
<comment type="caution">
    <text evidence="4">The sequence shown here is derived from an EMBL/GenBank/DDBJ whole genome shotgun (WGS) entry which is preliminary data.</text>
</comment>
<evidence type="ECO:0000313" key="4">
    <source>
        <dbReference type="EMBL" id="MEM5984617.1"/>
    </source>
</evidence>
<keyword evidence="2" id="KW-0238">DNA-binding</keyword>
<sequence length="177" mass="19714">MSEDYTSGMDGHATDNPEALLLAALLITRNEDELHRQVDRLHVADFYETNYAAVFATIKDQLAQHRPCDAASIRSALRAQGENSGIPLGDVDSLIQMLTTLDVNPFTLDSYAQQVASASYRRQFAAMTATLARLADTAAEDELYTLFVEEGHKQRQARARYETFLGESQDNQDKPNN</sequence>
<name>A0ABU9UEH0_9CORY</name>
<gene>
    <name evidence="4" type="ORF">CYJ44_000350</name>
</gene>
<dbReference type="InterPro" id="IPR016136">
    <property type="entry name" value="DNA_helicase_N/primase_C"/>
</dbReference>
<proteinExistence type="predicted"/>
<reference evidence="4" key="1">
    <citation type="submission" date="2017-12" db="EMBL/GenBank/DDBJ databases">
        <authorList>
            <person name="Thomas-White K."/>
            <person name="Wolfe A.J."/>
        </authorList>
    </citation>
    <scope>NUCLEOTIDE SEQUENCE</scope>
    <source>
        <strain evidence="4">UMB0043</strain>
    </source>
</reference>
<dbReference type="EMBL" id="PKHR02000002">
    <property type="protein sequence ID" value="MEM5984617.1"/>
    <property type="molecule type" value="Genomic_DNA"/>
</dbReference>
<evidence type="ECO:0000259" key="3">
    <source>
        <dbReference type="Pfam" id="PF00772"/>
    </source>
</evidence>
<dbReference type="SUPFAM" id="SSF48024">
    <property type="entry name" value="N-terminal domain of DnaB helicase"/>
    <property type="match status" value="1"/>
</dbReference>
<dbReference type="InterPro" id="IPR036185">
    <property type="entry name" value="DNA_heli_DnaB-like_N_sf"/>
</dbReference>
<accession>A0ABU9UEH0</accession>
<evidence type="ECO:0000256" key="1">
    <source>
        <dbReference type="ARBA" id="ARBA00022705"/>
    </source>
</evidence>
<dbReference type="Gene3D" id="1.10.860.10">
    <property type="entry name" value="DNAb Helicase, Chain A"/>
    <property type="match status" value="1"/>
</dbReference>
<keyword evidence="1" id="KW-0235">DNA replication</keyword>
<dbReference type="Proteomes" id="UP000235104">
    <property type="component" value="Unassembled WGS sequence"/>
</dbReference>
<evidence type="ECO:0000313" key="5">
    <source>
        <dbReference type="Proteomes" id="UP000235104"/>
    </source>
</evidence>
<protein>
    <submittedName>
        <fullName evidence="4">DnaB-like helicase N-terminal domain-containing protein</fullName>
    </submittedName>
</protein>
<feature type="domain" description="DNA helicase DnaB-like N-terminal" evidence="3">
    <location>
        <begin position="18"/>
        <end position="116"/>
    </location>
</feature>